<dbReference type="EMBL" id="QGNW01001925">
    <property type="protein sequence ID" value="RVW28017.1"/>
    <property type="molecule type" value="Genomic_DNA"/>
</dbReference>
<dbReference type="Gene3D" id="3.40.190.10">
    <property type="entry name" value="Periplasmic binding protein-like II"/>
    <property type="match status" value="1"/>
</dbReference>
<evidence type="ECO:0000313" key="2">
    <source>
        <dbReference type="Proteomes" id="UP000288805"/>
    </source>
</evidence>
<dbReference type="Proteomes" id="UP000288805">
    <property type="component" value="Unassembled WGS sequence"/>
</dbReference>
<gene>
    <name evidence="1" type="primary">GLR2.3_1</name>
    <name evidence="1" type="ORF">CK203_106197</name>
</gene>
<name>A0A438CXT4_VITVI</name>
<organism evidence="1 2">
    <name type="scientific">Vitis vinifera</name>
    <name type="common">Grape</name>
    <dbReference type="NCBI Taxonomy" id="29760"/>
    <lineage>
        <taxon>Eukaryota</taxon>
        <taxon>Viridiplantae</taxon>
        <taxon>Streptophyta</taxon>
        <taxon>Embryophyta</taxon>
        <taxon>Tracheophyta</taxon>
        <taxon>Spermatophyta</taxon>
        <taxon>Magnoliopsida</taxon>
        <taxon>eudicotyledons</taxon>
        <taxon>Gunneridae</taxon>
        <taxon>Pentapetalae</taxon>
        <taxon>rosids</taxon>
        <taxon>Vitales</taxon>
        <taxon>Vitaceae</taxon>
        <taxon>Viteae</taxon>
        <taxon>Vitis</taxon>
    </lineage>
</organism>
<dbReference type="InterPro" id="IPR015683">
    <property type="entry name" value="Ionotropic_Glu_rcpt"/>
</dbReference>
<dbReference type="AlphaFoldDB" id="A0A438CXT4"/>
<dbReference type="SUPFAM" id="SSF53850">
    <property type="entry name" value="Periplasmic binding protein-like II"/>
    <property type="match status" value="1"/>
</dbReference>
<dbReference type="Gene3D" id="3.40.50.2300">
    <property type="match status" value="1"/>
</dbReference>
<sequence>MMSKGYAWIITDGITSILNSMDPQSLTQCKVWALARASEEISPRKSQPEKLKSLSKFTNLASISVSQTGSKILKAVLQSKYNGLSGKFQLKDGQLEPVAFQLPALFNICERSCTYHLAGLSAVTPKGWTMPVSGKKLRIGVPVKEGFTELVKVDHDLQTGAVSVSGFCIDVFKAAVENLPYALTYEFIPFDNSNGSSAATYSDLVFQVYLQNAKSMMSLRVQGLNKLE</sequence>
<evidence type="ECO:0000313" key="1">
    <source>
        <dbReference type="EMBL" id="RVW28017.1"/>
    </source>
</evidence>
<protein>
    <submittedName>
        <fullName evidence="1">Glutamate receptor 2.3</fullName>
    </submittedName>
</protein>
<reference evidence="1 2" key="1">
    <citation type="journal article" date="2018" name="PLoS Genet.">
        <title>Population sequencing reveals clonal diversity and ancestral inbreeding in the grapevine cultivar Chardonnay.</title>
        <authorList>
            <person name="Roach M.J."/>
            <person name="Johnson D.L."/>
            <person name="Bohlmann J."/>
            <person name="van Vuuren H.J."/>
            <person name="Jones S.J."/>
            <person name="Pretorius I.S."/>
            <person name="Schmidt S.A."/>
            <person name="Borneman A.R."/>
        </authorList>
    </citation>
    <scope>NUCLEOTIDE SEQUENCE [LARGE SCALE GENOMIC DNA]</scope>
    <source>
        <strain evidence="2">cv. Chardonnay</strain>
        <tissue evidence="1">Leaf</tissue>
    </source>
</reference>
<comment type="caution">
    <text evidence="1">The sequence shown here is derived from an EMBL/GenBank/DDBJ whole genome shotgun (WGS) entry which is preliminary data.</text>
</comment>
<dbReference type="PANTHER" id="PTHR34836">
    <property type="entry name" value="OS06G0188250 PROTEIN"/>
    <property type="match status" value="1"/>
</dbReference>
<accession>A0A438CXT4</accession>
<proteinExistence type="predicted"/>
<dbReference type="PANTHER" id="PTHR34836:SF1">
    <property type="entry name" value="OS09G0428600 PROTEIN"/>
    <property type="match status" value="1"/>
</dbReference>
<keyword evidence="1" id="KW-0675">Receptor</keyword>